<accession>X1JIH7</accession>
<comment type="caution">
    <text evidence="1">The sequence shown here is derived from an EMBL/GenBank/DDBJ whole genome shotgun (WGS) entry which is preliminary data.</text>
</comment>
<sequence length="39" mass="4520">IKQHSPHIDVTVAYMDIRAAGKDYEGIFHSVSKRRDKIH</sequence>
<protein>
    <submittedName>
        <fullName evidence="1">Uncharacterized protein</fullName>
    </submittedName>
</protein>
<organism evidence="1">
    <name type="scientific">marine sediment metagenome</name>
    <dbReference type="NCBI Taxonomy" id="412755"/>
    <lineage>
        <taxon>unclassified sequences</taxon>
        <taxon>metagenomes</taxon>
        <taxon>ecological metagenomes</taxon>
    </lineage>
</organism>
<proteinExistence type="predicted"/>
<reference evidence="1" key="1">
    <citation type="journal article" date="2014" name="Front. Microbiol.">
        <title>High frequency of phylogenetically diverse reductive dehalogenase-homologous genes in deep subseafloor sedimentary metagenomes.</title>
        <authorList>
            <person name="Kawai M."/>
            <person name="Futagami T."/>
            <person name="Toyoda A."/>
            <person name="Takaki Y."/>
            <person name="Nishi S."/>
            <person name="Hori S."/>
            <person name="Arai W."/>
            <person name="Tsubouchi T."/>
            <person name="Morono Y."/>
            <person name="Uchiyama I."/>
            <person name="Ito T."/>
            <person name="Fujiyama A."/>
            <person name="Inagaki F."/>
            <person name="Takami H."/>
        </authorList>
    </citation>
    <scope>NUCLEOTIDE SEQUENCE</scope>
    <source>
        <strain evidence="1">Expedition CK06-06</strain>
    </source>
</reference>
<name>X1JIH7_9ZZZZ</name>
<feature type="non-terminal residue" evidence="1">
    <location>
        <position position="1"/>
    </location>
</feature>
<gene>
    <name evidence="1" type="ORF">S03H2_55564</name>
</gene>
<dbReference type="EMBL" id="BARU01035503">
    <property type="protein sequence ID" value="GAH81310.1"/>
    <property type="molecule type" value="Genomic_DNA"/>
</dbReference>
<evidence type="ECO:0000313" key="1">
    <source>
        <dbReference type="EMBL" id="GAH81310.1"/>
    </source>
</evidence>
<dbReference type="AlphaFoldDB" id="X1JIH7"/>